<sequence>MLANKRLVFGITGGIAAYKTAELVRRTLEQGARIDVAMTEAACRFITPVTFQALSGRPVYTDLWDPRVPNNMAHIQLSRDADAILIAPASTDFIAKLAQGRADDLLSTLCIAKGDCPLLIAPAMNREMWLNPACQRNIQQLRDDGIFILGPGAGDQACGETGDGRMLEPHELLAELIAFFQPKLLAGKRVLMTAGPTSEPIDPIRVITNRSSGKMGYAIALAAQQAGARVHLISGPTALPAPYGVTRTSVESARQMHQAVMQAASDNDIFISVAAVADWYVSNASTQKLKKQADGAAPALEFALNPDILAEVAALPNGPYCVGFAAETDQLVEHAQAKRLRKKVPLLFGNLAQHAMNADDTALVLFDDEGHEQWPAQSKTQAASQLIKAIASRLYT</sequence>
<dbReference type="SUPFAM" id="SSF52507">
    <property type="entry name" value="Homo-oligomeric flavin-containing Cys decarboxylases, HFCD"/>
    <property type="match status" value="1"/>
</dbReference>
<evidence type="ECO:0000313" key="8">
    <source>
        <dbReference type="Proteomes" id="UP001168613"/>
    </source>
</evidence>
<evidence type="ECO:0000259" key="5">
    <source>
        <dbReference type="Pfam" id="PF02441"/>
    </source>
</evidence>
<comment type="cofactor">
    <cofactor evidence="3">
        <name>Mg(2+)</name>
        <dbReference type="ChEBI" id="CHEBI:18420"/>
    </cofactor>
</comment>
<feature type="active site" description="Proton donor" evidence="3">
    <location>
        <position position="158"/>
    </location>
</feature>
<comment type="function">
    <text evidence="3">Catalyzes two sequential steps in the biosynthesis of coenzyme A. In the first step cysteine is conjugated to 4'-phosphopantothenate to form 4-phosphopantothenoylcysteine. In the second step the latter compound is decarboxylated to form 4'-phosphopantotheine.</text>
</comment>
<comment type="catalytic activity">
    <reaction evidence="3 4">
        <text>(R)-4'-phosphopantothenate + L-cysteine + CTP = N-[(R)-4-phosphopantothenoyl]-L-cysteine + CMP + diphosphate + H(+)</text>
        <dbReference type="Rhea" id="RHEA:19397"/>
        <dbReference type="ChEBI" id="CHEBI:10986"/>
        <dbReference type="ChEBI" id="CHEBI:15378"/>
        <dbReference type="ChEBI" id="CHEBI:33019"/>
        <dbReference type="ChEBI" id="CHEBI:35235"/>
        <dbReference type="ChEBI" id="CHEBI:37563"/>
        <dbReference type="ChEBI" id="CHEBI:59458"/>
        <dbReference type="ChEBI" id="CHEBI:60377"/>
        <dbReference type="EC" id="6.3.2.5"/>
    </reaction>
</comment>
<feature type="domain" description="Flavoprotein" evidence="5">
    <location>
        <begin position="5"/>
        <end position="177"/>
    </location>
</feature>
<feature type="binding site" evidence="3">
    <location>
        <position position="338"/>
    </location>
    <ligand>
        <name>CTP</name>
        <dbReference type="ChEBI" id="CHEBI:37563"/>
    </ligand>
</feature>
<feature type="region of interest" description="Phosphopantothenoylcysteine decarboxylase" evidence="3">
    <location>
        <begin position="1"/>
        <end position="189"/>
    </location>
</feature>
<gene>
    <name evidence="3 7" type="primary">coaBC</name>
    <name evidence="7" type="ORF">LMS43_10815</name>
</gene>
<comment type="function">
    <text evidence="4">Catalyzes two steps in the biosynthesis of coenzyme A. In the first step cysteine is conjugated to 4'-phosphopantothenate to form 4-phosphopantothenoylcysteine, in the latter compound is decarboxylated to form 4'-phosphopantotheine.</text>
</comment>
<comment type="pathway">
    <text evidence="3 4">Cofactor biosynthesis; coenzyme A biosynthesis; CoA from (R)-pantothenate: step 2/5.</text>
</comment>
<keyword evidence="2 3" id="KW-0456">Lyase</keyword>
<feature type="binding site" evidence="3">
    <location>
        <position position="278"/>
    </location>
    <ligand>
        <name>CTP</name>
        <dbReference type="ChEBI" id="CHEBI:37563"/>
    </ligand>
</feature>
<evidence type="ECO:0000256" key="3">
    <source>
        <dbReference type="HAMAP-Rule" id="MF_02225"/>
    </source>
</evidence>
<feature type="binding site" evidence="3">
    <location>
        <position position="342"/>
    </location>
    <ligand>
        <name>CTP</name>
        <dbReference type="ChEBI" id="CHEBI:37563"/>
    </ligand>
</feature>
<comment type="caution">
    <text evidence="7">The sequence shown here is derived from an EMBL/GenBank/DDBJ whole genome shotgun (WGS) entry which is preliminary data.</text>
</comment>
<dbReference type="GO" id="GO:0004632">
    <property type="term" value="F:phosphopantothenate--cysteine ligase activity"/>
    <property type="evidence" value="ECO:0007669"/>
    <property type="project" value="UniProtKB-EC"/>
</dbReference>
<evidence type="ECO:0000256" key="4">
    <source>
        <dbReference type="RuleBase" id="RU364078"/>
    </source>
</evidence>
<dbReference type="InterPro" id="IPR036551">
    <property type="entry name" value="Flavin_trans-like"/>
</dbReference>
<dbReference type="InterPro" id="IPR003382">
    <property type="entry name" value="Flavoprotein"/>
</dbReference>
<accession>A0ABT8EKG1</accession>
<evidence type="ECO:0000256" key="2">
    <source>
        <dbReference type="ARBA" id="ARBA00023239"/>
    </source>
</evidence>
<keyword evidence="3" id="KW-0511">Multifunctional enzyme</keyword>
<comment type="cofactor">
    <cofactor evidence="3">
        <name>FMN</name>
        <dbReference type="ChEBI" id="CHEBI:58210"/>
    </cofactor>
    <text evidence="3">Binds 1 FMN per subunit.</text>
</comment>
<feature type="binding site" evidence="3">
    <location>
        <position position="288"/>
    </location>
    <ligand>
        <name>CTP</name>
        <dbReference type="ChEBI" id="CHEBI:37563"/>
    </ligand>
</feature>
<dbReference type="GO" id="GO:0004633">
    <property type="term" value="F:phosphopantothenoylcysteine decarboxylase activity"/>
    <property type="evidence" value="ECO:0007669"/>
    <property type="project" value="UniProtKB-EC"/>
</dbReference>
<organism evidence="7 8">
    <name type="scientific">Alcaligenes endophyticus</name>
    <dbReference type="NCBI Taxonomy" id="1929088"/>
    <lineage>
        <taxon>Bacteria</taxon>
        <taxon>Pseudomonadati</taxon>
        <taxon>Pseudomonadota</taxon>
        <taxon>Betaproteobacteria</taxon>
        <taxon>Burkholderiales</taxon>
        <taxon>Alcaligenaceae</taxon>
        <taxon>Alcaligenes</taxon>
    </lineage>
</organism>
<feature type="region of interest" description="Phosphopantothenate--cysteine ligase" evidence="3">
    <location>
        <begin position="190"/>
        <end position="396"/>
    </location>
</feature>
<dbReference type="NCBIfam" id="TIGR00521">
    <property type="entry name" value="coaBC_dfp"/>
    <property type="match status" value="1"/>
</dbReference>
<comment type="caution">
    <text evidence="3">Lacks conserved residue(s) required for the propagation of feature annotation.</text>
</comment>
<keyword evidence="3 4" id="KW-0285">Flavoprotein</keyword>
<dbReference type="Gene3D" id="3.40.50.1950">
    <property type="entry name" value="Flavin prenyltransferase-like"/>
    <property type="match status" value="1"/>
</dbReference>
<dbReference type="Pfam" id="PF02441">
    <property type="entry name" value="Flavoprotein"/>
    <property type="match status" value="1"/>
</dbReference>
<dbReference type="EC" id="4.1.1.36" evidence="3"/>
<dbReference type="PANTHER" id="PTHR14359:SF6">
    <property type="entry name" value="PHOSPHOPANTOTHENOYLCYSTEINE DECARBOXYLASE"/>
    <property type="match status" value="1"/>
</dbReference>
<dbReference type="InterPro" id="IPR007085">
    <property type="entry name" value="DNA/pantothenate-metab_flavo_C"/>
</dbReference>
<keyword evidence="3" id="KW-0479">Metal-binding</keyword>
<dbReference type="EMBL" id="JAJHNU010000003">
    <property type="protein sequence ID" value="MDN4121782.1"/>
    <property type="molecule type" value="Genomic_DNA"/>
</dbReference>
<keyword evidence="3 4" id="KW-0436">Ligase</keyword>
<feature type="binding site" evidence="3">
    <location>
        <begin position="306"/>
        <end position="309"/>
    </location>
    <ligand>
        <name>CTP</name>
        <dbReference type="ChEBI" id="CHEBI:37563"/>
    </ligand>
</feature>
<keyword evidence="3 4" id="KW-0288">FMN</keyword>
<feature type="domain" description="DNA/pantothenate metabolism flavoprotein C-terminal" evidence="6">
    <location>
        <begin position="185"/>
        <end position="392"/>
    </location>
</feature>
<dbReference type="EC" id="6.3.2.5" evidence="3"/>
<dbReference type="Pfam" id="PF04127">
    <property type="entry name" value="DFP"/>
    <property type="match status" value="1"/>
</dbReference>
<dbReference type="Proteomes" id="UP001168613">
    <property type="component" value="Unassembled WGS sequence"/>
</dbReference>
<dbReference type="PANTHER" id="PTHR14359">
    <property type="entry name" value="HOMO-OLIGOMERIC FLAVIN CONTAINING CYS DECARBOXYLASE FAMILY"/>
    <property type="match status" value="1"/>
</dbReference>
<dbReference type="RefSeq" id="WP_266123208.1">
    <property type="nucleotide sequence ID" value="NZ_JAJHNU010000003.1"/>
</dbReference>
<dbReference type="Gene3D" id="3.40.50.10300">
    <property type="entry name" value="CoaB-like"/>
    <property type="match status" value="1"/>
</dbReference>
<keyword evidence="3" id="KW-0460">Magnesium</keyword>
<evidence type="ECO:0000256" key="1">
    <source>
        <dbReference type="ARBA" id="ARBA00022793"/>
    </source>
</evidence>
<comment type="similarity">
    <text evidence="3 4">In the C-terminal section; belongs to the PPC synthetase family.</text>
</comment>
<proteinExistence type="inferred from homology"/>
<keyword evidence="1 3" id="KW-0210">Decarboxylase</keyword>
<comment type="similarity">
    <text evidence="3 4">In the N-terminal section; belongs to the HFCD (homo-oligomeric flavin containing Cys decarboxylase) superfamily.</text>
</comment>
<reference evidence="7" key="1">
    <citation type="submission" date="2021-11" db="EMBL/GenBank/DDBJ databases">
        <title>Draft genome sequence of Alcaligenes endophyticus type strain CCUG 75668T.</title>
        <authorList>
            <person name="Salva-Serra F."/>
            <person name="Duran R.E."/>
            <person name="Seeger M."/>
            <person name="Moore E.R.B."/>
            <person name="Jaen-Luchoro D."/>
        </authorList>
    </citation>
    <scope>NUCLEOTIDE SEQUENCE</scope>
    <source>
        <strain evidence="7">CCUG 75668</strain>
    </source>
</reference>
<protein>
    <recommendedName>
        <fullName evidence="3">Coenzyme A biosynthesis bifunctional protein CoaBC</fullName>
    </recommendedName>
    <alternativeName>
        <fullName evidence="3">DNA/pantothenate metabolism flavoprotein</fullName>
    </alternativeName>
    <alternativeName>
        <fullName evidence="3">Phosphopantothenoylcysteine synthetase/decarboxylase</fullName>
        <shortName evidence="3">PPCS-PPCDC</shortName>
    </alternativeName>
    <domain>
        <recommendedName>
            <fullName evidence="3">Phosphopantothenoylcysteine decarboxylase</fullName>
            <shortName evidence="3">PPC decarboxylase</shortName>
            <shortName evidence="3">PPC-DC</shortName>
            <ecNumber evidence="3">4.1.1.36</ecNumber>
        </recommendedName>
        <alternativeName>
            <fullName evidence="3">CoaC</fullName>
        </alternativeName>
    </domain>
    <domain>
        <recommendedName>
            <fullName evidence="3">Phosphopantothenate--cysteine ligase</fullName>
            <ecNumber evidence="3">6.3.2.5</ecNumber>
        </recommendedName>
        <alternativeName>
            <fullName evidence="3">CoaB</fullName>
        </alternativeName>
        <alternativeName>
            <fullName evidence="3">Phosphopantothenoylcysteine synthetase</fullName>
            <shortName evidence="3">PPC synthetase</shortName>
            <shortName evidence="3">PPC-S</shortName>
        </alternativeName>
    </domain>
</protein>
<dbReference type="InterPro" id="IPR035929">
    <property type="entry name" value="CoaB-like_sf"/>
</dbReference>
<comment type="pathway">
    <text evidence="3 4">Cofactor biosynthesis; coenzyme A biosynthesis; CoA from (R)-pantothenate: step 3/5.</text>
</comment>
<dbReference type="InterPro" id="IPR005252">
    <property type="entry name" value="CoaBC"/>
</dbReference>
<feature type="binding site" evidence="3">
    <location>
        <position position="324"/>
    </location>
    <ligand>
        <name>CTP</name>
        <dbReference type="ChEBI" id="CHEBI:37563"/>
    </ligand>
</feature>
<keyword evidence="8" id="KW-1185">Reference proteome</keyword>
<evidence type="ECO:0000313" key="7">
    <source>
        <dbReference type="EMBL" id="MDN4121782.1"/>
    </source>
</evidence>
<evidence type="ECO:0000259" key="6">
    <source>
        <dbReference type="Pfam" id="PF04127"/>
    </source>
</evidence>
<name>A0ABT8EKG1_9BURK</name>
<dbReference type="HAMAP" id="MF_02225">
    <property type="entry name" value="CoaBC"/>
    <property type="match status" value="1"/>
</dbReference>
<dbReference type="SUPFAM" id="SSF102645">
    <property type="entry name" value="CoaB-like"/>
    <property type="match status" value="1"/>
</dbReference>
<comment type="catalytic activity">
    <reaction evidence="3 4">
        <text>N-[(R)-4-phosphopantothenoyl]-L-cysteine + H(+) = (R)-4'-phosphopantetheine + CO2</text>
        <dbReference type="Rhea" id="RHEA:16793"/>
        <dbReference type="ChEBI" id="CHEBI:15378"/>
        <dbReference type="ChEBI" id="CHEBI:16526"/>
        <dbReference type="ChEBI" id="CHEBI:59458"/>
        <dbReference type="ChEBI" id="CHEBI:61723"/>
        <dbReference type="EC" id="4.1.1.36"/>
    </reaction>
</comment>